<dbReference type="AlphaFoldDB" id="A0A6P6YIV4"/>
<protein>
    <submittedName>
        <fullName evidence="3">Methylmalonic aciduria type A protein, mitochondrial-like</fullName>
    </submittedName>
</protein>
<gene>
    <name evidence="3" type="primary">LOC113798345</name>
</gene>
<reference evidence="3" key="1">
    <citation type="submission" date="2025-08" db="UniProtKB">
        <authorList>
            <consortium name="RefSeq"/>
        </authorList>
    </citation>
    <scope>IDENTIFICATION</scope>
    <source>
        <strain evidence="3">Airmid</strain>
    </source>
</reference>
<sequence length="331" mass="37028">MKPAIDLLRNVLQGNRTALAQSITLLESTSTNRQFLLNRLEFIRELNNVHYEQKKPTIRIGISGSPGVGKSTFIESFGMFLAEKLNKRIAVLAVDPSSAIRGGSILADKTRMPRLTAHPNAFIRPSPSRLHLGGVTQSTGETILLCETAGYDVILIETVGVGQSEYEVHHLCDTFVLLVAPASGDELQGIKKGIVEMANIILVTKYDGDLIIPARRMRGEIRSATKFINYQERPSVLCVSARTEHGIEDAWKEIDSKVNGNLQAKEQRRQEQKIGLLRISLINELFSLLNRTLDNENYEQRLKNNPKLSIYELVQEIIHQDLATALSKIKY</sequence>
<dbReference type="Gene3D" id="1.20.5.170">
    <property type="match status" value="1"/>
</dbReference>
<dbReference type="GO" id="GO:0005737">
    <property type="term" value="C:cytoplasm"/>
    <property type="evidence" value="ECO:0007669"/>
    <property type="project" value="TreeGrafter"/>
</dbReference>
<dbReference type="GO" id="GO:0003924">
    <property type="term" value="F:GTPase activity"/>
    <property type="evidence" value="ECO:0007669"/>
    <property type="project" value="InterPro"/>
</dbReference>
<dbReference type="PANTHER" id="PTHR23408">
    <property type="entry name" value="METHYLMALONYL-COA MUTASE"/>
    <property type="match status" value="1"/>
</dbReference>
<dbReference type="Gene3D" id="3.40.50.300">
    <property type="entry name" value="P-loop containing nucleotide triphosphate hydrolases"/>
    <property type="match status" value="1"/>
</dbReference>
<dbReference type="RefSeq" id="XP_027204666.1">
    <property type="nucleotide sequence ID" value="XM_027348865.1"/>
</dbReference>
<dbReference type="PANTHER" id="PTHR23408:SF3">
    <property type="entry name" value="METHYLMALONIC ACIDURIA TYPE A PROTEIN, MITOCHONDRIAL"/>
    <property type="match status" value="1"/>
</dbReference>
<dbReference type="InterPro" id="IPR027417">
    <property type="entry name" value="P-loop_NTPase"/>
</dbReference>
<evidence type="ECO:0000313" key="3">
    <source>
        <dbReference type="RefSeq" id="XP_027204666.1"/>
    </source>
</evidence>
<dbReference type="InParanoid" id="A0A6P6YIV4"/>
<dbReference type="Pfam" id="PF03308">
    <property type="entry name" value="MeaB"/>
    <property type="match status" value="1"/>
</dbReference>
<dbReference type="OrthoDB" id="1476984at2759"/>
<name>A0A6P6YIV4_DERPT</name>
<dbReference type="OMA" id="QARYWFG"/>
<dbReference type="GO" id="GO:0005525">
    <property type="term" value="F:GTP binding"/>
    <property type="evidence" value="ECO:0007669"/>
    <property type="project" value="InterPro"/>
</dbReference>
<accession>A0A6P6YIV4</accession>
<keyword evidence="2" id="KW-1185">Reference proteome</keyword>
<dbReference type="InterPro" id="IPR005129">
    <property type="entry name" value="GTPase_ArgK"/>
</dbReference>
<dbReference type="KEGG" id="dpte:113798345"/>
<evidence type="ECO:0000313" key="2">
    <source>
        <dbReference type="Proteomes" id="UP000515146"/>
    </source>
</evidence>
<evidence type="ECO:0000256" key="1">
    <source>
        <dbReference type="ARBA" id="ARBA00009625"/>
    </source>
</evidence>
<dbReference type="GeneID" id="113798345"/>
<comment type="similarity">
    <text evidence="1">Belongs to the SIMIBI class G3E GTPase family. ArgK/MeaB subfamily.</text>
</comment>
<dbReference type="Proteomes" id="UP000515146">
    <property type="component" value="Unplaced"/>
</dbReference>
<organism evidence="2 3">
    <name type="scientific">Dermatophagoides pteronyssinus</name>
    <name type="common">European house dust mite</name>
    <dbReference type="NCBI Taxonomy" id="6956"/>
    <lineage>
        <taxon>Eukaryota</taxon>
        <taxon>Metazoa</taxon>
        <taxon>Ecdysozoa</taxon>
        <taxon>Arthropoda</taxon>
        <taxon>Chelicerata</taxon>
        <taxon>Arachnida</taxon>
        <taxon>Acari</taxon>
        <taxon>Acariformes</taxon>
        <taxon>Sarcoptiformes</taxon>
        <taxon>Astigmata</taxon>
        <taxon>Psoroptidia</taxon>
        <taxon>Analgoidea</taxon>
        <taxon>Pyroglyphidae</taxon>
        <taxon>Dermatophagoidinae</taxon>
        <taxon>Dermatophagoides</taxon>
    </lineage>
</organism>
<dbReference type="CDD" id="cd03114">
    <property type="entry name" value="MMAA-like"/>
    <property type="match status" value="1"/>
</dbReference>
<proteinExistence type="inferred from homology"/>
<dbReference type="SUPFAM" id="SSF52540">
    <property type="entry name" value="P-loop containing nucleoside triphosphate hydrolases"/>
    <property type="match status" value="1"/>
</dbReference>